<accession>A0A9D4L108</accession>
<name>A0A9D4L108_DREPO</name>
<proteinExistence type="predicted"/>
<organism evidence="1 2">
    <name type="scientific">Dreissena polymorpha</name>
    <name type="common">Zebra mussel</name>
    <name type="synonym">Mytilus polymorpha</name>
    <dbReference type="NCBI Taxonomy" id="45954"/>
    <lineage>
        <taxon>Eukaryota</taxon>
        <taxon>Metazoa</taxon>
        <taxon>Spiralia</taxon>
        <taxon>Lophotrochozoa</taxon>
        <taxon>Mollusca</taxon>
        <taxon>Bivalvia</taxon>
        <taxon>Autobranchia</taxon>
        <taxon>Heteroconchia</taxon>
        <taxon>Euheterodonta</taxon>
        <taxon>Imparidentia</taxon>
        <taxon>Neoheterodontei</taxon>
        <taxon>Myida</taxon>
        <taxon>Dreissenoidea</taxon>
        <taxon>Dreissenidae</taxon>
        <taxon>Dreissena</taxon>
    </lineage>
</organism>
<dbReference type="AlphaFoldDB" id="A0A9D4L108"/>
<comment type="caution">
    <text evidence="1">The sequence shown here is derived from an EMBL/GenBank/DDBJ whole genome shotgun (WGS) entry which is preliminary data.</text>
</comment>
<dbReference type="EMBL" id="JAIWYP010000003">
    <property type="protein sequence ID" value="KAH3848501.1"/>
    <property type="molecule type" value="Genomic_DNA"/>
</dbReference>
<dbReference type="Proteomes" id="UP000828390">
    <property type="component" value="Unassembled WGS sequence"/>
</dbReference>
<keyword evidence="2" id="KW-1185">Reference proteome</keyword>
<evidence type="ECO:0000313" key="1">
    <source>
        <dbReference type="EMBL" id="KAH3848501.1"/>
    </source>
</evidence>
<reference evidence="1" key="2">
    <citation type="submission" date="2020-11" db="EMBL/GenBank/DDBJ databases">
        <authorList>
            <person name="McCartney M.A."/>
            <person name="Auch B."/>
            <person name="Kono T."/>
            <person name="Mallez S."/>
            <person name="Becker A."/>
            <person name="Gohl D.M."/>
            <person name="Silverstein K.A.T."/>
            <person name="Koren S."/>
            <person name="Bechman K.B."/>
            <person name="Herman A."/>
            <person name="Abrahante J.E."/>
            <person name="Garbe J."/>
        </authorList>
    </citation>
    <scope>NUCLEOTIDE SEQUENCE</scope>
    <source>
        <strain evidence="1">Duluth1</strain>
        <tissue evidence="1">Whole animal</tissue>
    </source>
</reference>
<protein>
    <submittedName>
        <fullName evidence="1">Uncharacterized protein</fullName>
    </submittedName>
</protein>
<gene>
    <name evidence="1" type="ORF">DPMN_090868</name>
</gene>
<reference evidence="1" key="1">
    <citation type="journal article" date="2019" name="bioRxiv">
        <title>The Genome of the Zebra Mussel, Dreissena polymorpha: A Resource for Invasive Species Research.</title>
        <authorList>
            <person name="McCartney M.A."/>
            <person name="Auch B."/>
            <person name="Kono T."/>
            <person name="Mallez S."/>
            <person name="Zhang Y."/>
            <person name="Obille A."/>
            <person name="Becker A."/>
            <person name="Abrahante J.E."/>
            <person name="Garbe J."/>
            <person name="Badalamenti J.P."/>
            <person name="Herman A."/>
            <person name="Mangelson H."/>
            <person name="Liachko I."/>
            <person name="Sullivan S."/>
            <person name="Sone E.D."/>
            <person name="Koren S."/>
            <person name="Silverstein K.A.T."/>
            <person name="Beckman K.B."/>
            <person name="Gohl D.M."/>
        </authorList>
    </citation>
    <scope>NUCLEOTIDE SEQUENCE</scope>
    <source>
        <strain evidence="1">Duluth1</strain>
        <tissue evidence="1">Whole animal</tissue>
    </source>
</reference>
<sequence>MWKDFLVVAEIVCGSMEQQLCVEVRPKQLTFKRPFEEFLLEADHLIVGLTHVGQVRDKIVSNVVHRFTEVQHLLHFKHLWCGDRSKLVPVLTFAEYDQNEY</sequence>
<evidence type="ECO:0000313" key="2">
    <source>
        <dbReference type="Proteomes" id="UP000828390"/>
    </source>
</evidence>